<organism evidence="2 3">
    <name type="scientific">Acanthocheilonema viteae</name>
    <name type="common">Filarial nematode worm</name>
    <name type="synonym">Dipetalonema viteae</name>
    <dbReference type="NCBI Taxonomy" id="6277"/>
    <lineage>
        <taxon>Eukaryota</taxon>
        <taxon>Metazoa</taxon>
        <taxon>Ecdysozoa</taxon>
        <taxon>Nematoda</taxon>
        <taxon>Chromadorea</taxon>
        <taxon>Rhabditida</taxon>
        <taxon>Spirurina</taxon>
        <taxon>Spiruromorpha</taxon>
        <taxon>Filarioidea</taxon>
        <taxon>Onchocercidae</taxon>
        <taxon>Acanthocheilonema</taxon>
    </lineage>
</organism>
<dbReference type="EMBL" id="UPTC01005067">
    <property type="protein sequence ID" value="VBB35191.1"/>
    <property type="molecule type" value="Genomic_DNA"/>
</dbReference>
<name>A0A498SY44_ACAVI</name>
<feature type="non-terminal residue" evidence="2">
    <location>
        <position position="1"/>
    </location>
</feature>
<sequence>VSGAVTRADCFGGVVVVVVVVVFLVVVVVDGCNFGIHNCFTAFNVRIQCGFLRRMKLG</sequence>
<keyword evidence="1" id="KW-1133">Transmembrane helix</keyword>
<evidence type="ECO:0000256" key="1">
    <source>
        <dbReference type="SAM" id="Phobius"/>
    </source>
</evidence>
<accession>A0A498SY44</accession>
<evidence type="ECO:0000313" key="2">
    <source>
        <dbReference type="EMBL" id="VBB35191.1"/>
    </source>
</evidence>
<keyword evidence="1" id="KW-0472">Membrane</keyword>
<dbReference type="AlphaFoldDB" id="A0A498SY44"/>
<reference evidence="2 3" key="1">
    <citation type="submission" date="2018-08" db="EMBL/GenBank/DDBJ databases">
        <authorList>
            <person name="Laetsch R D."/>
            <person name="Stevens L."/>
            <person name="Kumar S."/>
            <person name="Blaxter L. M."/>
        </authorList>
    </citation>
    <scope>NUCLEOTIDE SEQUENCE [LARGE SCALE GENOMIC DNA]</scope>
</reference>
<proteinExistence type="predicted"/>
<dbReference type="Proteomes" id="UP000276991">
    <property type="component" value="Unassembled WGS sequence"/>
</dbReference>
<gene>
    <name evidence="2" type="ORF">NAV_LOCUS9982</name>
</gene>
<feature type="transmembrane region" description="Helical" evidence="1">
    <location>
        <begin position="12"/>
        <end position="36"/>
    </location>
</feature>
<keyword evidence="3" id="KW-1185">Reference proteome</keyword>
<evidence type="ECO:0000313" key="3">
    <source>
        <dbReference type="Proteomes" id="UP000276991"/>
    </source>
</evidence>
<keyword evidence="1" id="KW-0812">Transmembrane</keyword>
<protein>
    <submittedName>
        <fullName evidence="2">Uncharacterized protein</fullName>
    </submittedName>
</protein>